<dbReference type="OMA" id="CYNTREM"/>
<dbReference type="InterPro" id="IPR006518">
    <property type="entry name" value="Trypano_RHS"/>
</dbReference>
<reference evidence="2 3" key="1">
    <citation type="journal article" date="2012" name="Proc. Natl. Acad. Sci. U.S.A.">
        <title>Antigenic diversity is generated by distinct evolutionary mechanisms in African trypanosome species.</title>
        <authorList>
            <person name="Jackson A.P."/>
            <person name="Berry A."/>
            <person name="Aslett M."/>
            <person name="Allison H.C."/>
            <person name="Burton P."/>
            <person name="Vavrova-Anderson J."/>
            <person name="Brown R."/>
            <person name="Browne H."/>
            <person name="Corton N."/>
            <person name="Hauser H."/>
            <person name="Gamble J."/>
            <person name="Gilderthorp R."/>
            <person name="Marcello L."/>
            <person name="McQuillan J."/>
            <person name="Otto T.D."/>
            <person name="Quail M.A."/>
            <person name="Sanders M.J."/>
            <person name="van Tonder A."/>
            <person name="Ginger M.L."/>
            <person name="Field M.C."/>
            <person name="Barry J.D."/>
            <person name="Hertz-Fowler C."/>
            <person name="Berriman M."/>
        </authorList>
    </citation>
    <scope>NUCLEOTIDE SEQUENCE</scope>
    <source>
        <strain evidence="2 3">Y486</strain>
    </source>
</reference>
<dbReference type="EMBL" id="CAEX01001696">
    <property type="protein sequence ID" value="CCD18706.1"/>
    <property type="molecule type" value="Genomic_DNA"/>
</dbReference>
<evidence type="ECO:0000313" key="3">
    <source>
        <dbReference type="Proteomes" id="UP000009027"/>
    </source>
</evidence>
<feature type="domain" description="Retrotransposon hot spot protein,C-terminal" evidence="1">
    <location>
        <begin position="2"/>
        <end position="121"/>
    </location>
</feature>
<evidence type="ECO:0000259" key="1">
    <source>
        <dbReference type="Pfam" id="PF07999"/>
    </source>
</evidence>
<dbReference type="Proteomes" id="UP000009027">
    <property type="component" value="Unassembled WGS sequence"/>
</dbReference>
<accession>F9WMF1</accession>
<dbReference type="InterPro" id="IPR046836">
    <property type="entry name" value="RHS_C"/>
</dbReference>
<dbReference type="AlphaFoldDB" id="F9WMF1"/>
<dbReference type="NCBIfam" id="TIGR01631">
    <property type="entry name" value="Trypano_RHS"/>
    <property type="match status" value="1"/>
</dbReference>
<evidence type="ECO:0000313" key="2">
    <source>
        <dbReference type="EMBL" id="CCD18706.1"/>
    </source>
</evidence>
<name>F9WMF1_TRYVY</name>
<organism evidence="2 3">
    <name type="scientific">Trypanosoma vivax (strain Y486)</name>
    <dbReference type="NCBI Taxonomy" id="1055687"/>
    <lineage>
        <taxon>Eukaryota</taxon>
        <taxon>Discoba</taxon>
        <taxon>Euglenozoa</taxon>
        <taxon>Kinetoplastea</taxon>
        <taxon>Metakinetoplastina</taxon>
        <taxon>Trypanosomatida</taxon>
        <taxon>Trypanosomatidae</taxon>
        <taxon>Trypanosoma</taxon>
        <taxon>Duttonella</taxon>
    </lineage>
</organism>
<keyword evidence="3" id="KW-1185">Reference proteome</keyword>
<gene>
    <name evidence="2" type="ORF">TvY486_0014110</name>
</gene>
<sequence>MDQKWALLFYINCYNTREMKAFFARQEWCLCVTAERYQASLAEIEQRWSVVKQRIEEVGPLPRYVFDLEKYAQRCDDVAVALLNIKAEDMERYMRILLCSISWVEDGTTHKIIKLVRVASDPADRYLNFLPLRSLLRA</sequence>
<proteinExistence type="predicted"/>
<dbReference type="Pfam" id="PF07999">
    <property type="entry name" value="RHSP"/>
    <property type="match status" value="1"/>
</dbReference>
<protein>
    <recommendedName>
        <fullName evidence="1">Retrotransposon hot spot protein,C-terminal domain-containing protein</fullName>
    </recommendedName>
</protein>